<dbReference type="InterPro" id="IPR016181">
    <property type="entry name" value="Acyl_CoA_acyltransferase"/>
</dbReference>
<evidence type="ECO:0000259" key="3">
    <source>
        <dbReference type="PROSITE" id="PS51186"/>
    </source>
</evidence>
<dbReference type="Proteomes" id="UP000479692">
    <property type="component" value="Unassembled WGS sequence"/>
</dbReference>
<dbReference type="Pfam" id="PF00583">
    <property type="entry name" value="Acetyltransf_1"/>
    <property type="match status" value="1"/>
</dbReference>
<keyword evidence="1 4" id="KW-0808">Transferase</keyword>
<dbReference type="EMBL" id="WOXT01000002">
    <property type="protein sequence ID" value="MUV14265.1"/>
    <property type="molecule type" value="Genomic_DNA"/>
</dbReference>
<dbReference type="CDD" id="cd04301">
    <property type="entry name" value="NAT_SF"/>
    <property type="match status" value="1"/>
</dbReference>
<dbReference type="GO" id="GO:0016747">
    <property type="term" value="F:acyltransferase activity, transferring groups other than amino-acyl groups"/>
    <property type="evidence" value="ECO:0007669"/>
    <property type="project" value="InterPro"/>
</dbReference>
<keyword evidence="5" id="KW-1185">Reference proteome</keyword>
<dbReference type="InterPro" id="IPR050832">
    <property type="entry name" value="Bact_Acetyltransf"/>
</dbReference>
<proteinExistence type="predicted"/>
<gene>
    <name evidence="4" type="ORF">GN331_08610</name>
</gene>
<evidence type="ECO:0000256" key="1">
    <source>
        <dbReference type="ARBA" id="ARBA00022679"/>
    </source>
</evidence>
<dbReference type="RefSeq" id="WP_156641566.1">
    <property type="nucleotide sequence ID" value="NZ_WOXT01000002.1"/>
</dbReference>
<comment type="caution">
    <text evidence="4">The sequence shown here is derived from an EMBL/GenBank/DDBJ whole genome shotgun (WGS) entry which is preliminary data.</text>
</comment>
<dbReference type="SUPFAM" id="SSF55729">
    <property type="entry name" value="Acyl-CoA N-acyltransferases (Nat)"/>
    <property type="match status" value="1"/>
</dbReference>
<name>A0A7C9LX98_9GAMM</name>
<dbReference type="Gene3D" id="3.40.630.30">
    <property type="match status" value="1"/>
</dbReference>
<evidence type="ECO:0000313" key="5">
    <source>
        <dbReference type="Proteomes" id="UP000479692"/>
    </source>
</evidence>
<accession>A0A7C9LX98</accession>
<sequence>MLGLPTIRLATPDDAQAIATLSRDAIEHGLRWRYTPARILAAIRSRTSNVALVHANGGLHGFAIMEYGDTTAHLTLLGVQATQRRRGLGARLLTWLEDAARVAGIERIDVECRSDNPGAIAFYRHQGYRVQGVFPHYYEGRIDAVRLAKDLAQRESN</sequence>
<evidence type="ECO:0000313" key="4">
    <source>
        <dbReference type="EMBL" id="MUV14265.1"/>
    </source>
</evidence>
<organism evidence="4 5">
    <name type="scientific">Noviluteimonas gilva</name>
    <dbReference type="NCBI Taxonomy" id="2682097"/>
    <lineage>
        <taxon>Bacteria</taxon>
        <taxon>Pseudomonadati</taxon>
        <taxon>Pseudomonadota</taxon>
        <taxon>Gammaproteobacteria</taxon>
        <taxon>Lysobacterales</taxon>
        <taxon>Lysobacteraceae</taxon>
        <taxon>Noviluteimonas</taxon>
    </lineage>
</organism>
<dbReference type="AlphaFoldDB" id="A0A7C9LX98"/>
<reference evidence="4 5" key="1">
    <citation type="submission" date="2019-12" db="EMBL/GenBank/DDBJ databases">
        <authorList>
            <person name="Xu J."/>
        </authorList>
    </citation>
    <scope>NUCLEOTIDE SEQUENCE [LARGE SCALE GENOMIC DNA]</scope>
    <source>
        <strain evidence="4 5">HX-5-24</strain>
    </source>
</reference>
<dbReference type="PANTHER" id="PTHR43877">
    <property type="entry name" value="AMINOALKYLPHOSPHONATE N-ACETYLTRANSFERASE-RELATED-RELATED"/>
    <property type="match status" value="1"/>
</dbReference>
<dbReference type="InterPro" id="IPR000182">
    <property type="entry name" value="GNAT_dom"/>
</dbReference>
<keyword evidence="2" id="KW-0012">Acyltransferase</keyword>
<protein>
    <submittedName>
        <fullName evidence="4">GNAT family N-acetyltransferase</fullName>
    </submittedName>
</protein>
<evidence type="ECO:0000256" key="2">
    <source>
        <dbReference type="ARBA" id="ARBA00023315"/>
    </source>
</evidence>
<feature type="domain" description="N-acetyltransferase" evidence="3">
    <location>
        <begin position="5"/>
        <end position="152"/>
    </location>
</feature>
<dbReference type="PROSITE" id="PS51186">
    <property type="entry name" value="GNAT"/>
    <property type="match status" value="1"/>
</dbReference>